<sequence length="47" mass="5615">MYVISLMVSSEAMLHYRNNGIWKNCSYLLSCFMRSITIRHKIKLRCC</sequence>
<reference evidence="1 2" key="1">
    <citation type="journal article" date="2011" name="Stand. Genomic Sci.">
        <title>Non-contiguous finished genome sequence and contextual data of the filamentous soil bacterium Ktedonobacter racemifer type strain (SOSP1-21).</title>
        <authorList>
            <person name="Chang Y.J."/>
            <person name="Land M."/>
            <person name="Hauser L."/>
            <person name="Chertkov O."/>
            <person name="Del Rio T.G."/>
            <person name="Nolan M."/>
            <person name="Copeland A."/>
            <person name="Tice H."/>
            <person name="Cheng J.F."/>
            <person name="Lucas S."/>
            <person name="Han C."/>
            <person name="Goodwin L."/>
            <person name="Pitluck S."/>
            <person name="Ivanova N."/>
            <person name="Ovchinikova G."/>
            <person name="Pati A."/>
            <person name="Chen A."/>
            <person name="Palaniappan K."/>
            <person name="Mavromatis K."/>
            <person name="Liolios K."/>
            <person name="Brettin T."/>
            <person name="Fiebig A."/>
            <person name="Rohde M."/>
            <person name="Abt B."/>
            <person name="Goker M."/>
            <person name="Detter J.C."/>
            <person name="Woyke T."/>
            <person name="Bristow J."/>
            <person name="Eisen J.A."/>
            <person name="Markowitz V."/>
            <person name="Hugenholtz P."/>
            <person name="Kyrpides N.C."/>
            <person name="Klenk H.P."/>
            <person name="Lapidus A."/>
        </authorList>
    </citation>
    <scope>NUCLEOTIDE SEQUENCE [LARGE SCALE GENOMIC DNA]</scope>
    <source>
        <strain evidence="2">DSM 44963</strain>
    </source>
</reference>
<proteinExistence type="predicted"/>
<dbReference type="InParanoid" id="D6TBR3"/>
<keyword evidence="2" id="KW-1185">Reference proteome</keyword>
<dbReference type="AlphaFoldDB" id="D6TBR3"/>
<organism evidence="1 2">
    <name type="scientific">Ktedonobacter racemifer DSM 44963</name>
    <dbReference type="NCBI Taxonomy" id="485913"/>
    <lineage>
        <taxon>Bacteria</taxon>
        <taxon>Bacillati</taxon>
        <taxon>Chloroflexota</taxon>
        <taxon>Ktedonobacteria</taxon>
        <taxon>Ktedonobacterales</taxon>
        <taxon>Ktedonobacteraceae</taxon>
        <taxon>Ktedonobacter</taxon>
    </lineage>
</organism>
<comment type="caution">
    <text evidence="1">The sequence shown here is derived from an EMBL/GenBank/DDBJ whole genome shotgun (WGS) entry which is preliminary data.</text>
</comment>
<name>D6TBR3_KTERA</name>
<dbReference type="STRING" id="485913.Krac_11426"/>
<evidence type="ECO:0000313" key="2">
    <source>
        <dbReference type="Proteomes" id="UP000004508"/>
    </source>
</evidence>
<dbReference type="EMBL" id="ADVG01000001">
    <property type="protein sequence ID" value="EFH89845.1"/>
    <property type="molecule type" value="Genomic_DNA"/>
</dbReference>
<dbReference type="Proteomes" id="UP000004508">
    <property type="component" value="Unassembled WGS sequence"/>
</dbReference>
<evidence type="ECO:0000313" key="1">
    <source>
        <dbReference type="EMBL" id="EFH89845.1"/>
    </source>
</evidence>
<gene>
    <name evidence="1" type="ORF">Krac_11426</name>
</gene>
<protein>
    <submittedName>
        <fullName evidence="1">Uncharacterized protein</fullName>
    </submittedName>
</protein>
<accession>D6TBR3</accession>